<dbReference type="SUPFAM" id="SSF52540">
    <property type="entry name" value="P-loop containing nucleoside triphosphate hydrolases"/>
    <property type="match status" value="1"/>
</dbReference>
<sequence length="110" mass="11956">MSSVNGGVGETGDGLQSNDARSKSKVLAIAGCTNSGKTTLTKILCNKLMKGGATVHSIHQDEFFYTEDKVEKIYQEEGNEPAFFYDYDSITAVDRDGLINAIREVSTEAR</sequence>
<dbReference type="InterPro" id="IPR049050">
    <property type="entry name" value="nSTAND3"/>
</dbReference>
<reference evidence="3 4" key="2">
    <citation type="submission" date="2018-11" db="EMBL/GenBank/DDBJ databases">
        <authorList>
            <consortium name="Pathogen Informatics"/>
        </authorList>
    </citation>
    <scope>NUCLEOTIDE SEQUENCE [LARGE SCALE GENOMIC DNA]</scope>
    <source>
        <strain evidence="3 4">MHpl1</strain>
    </source>
</reference>
<name>A0A0N4VYQ0_HAEPC</name>
<dbReference type="Pfam" id="PF20720">
    <property type="entry name" value="nSTAND3"/>
    <property type="match status" value="1"/>
</dbReference>
<dbReference type="OrthoDB" id="5531344at2759"/>
<keyword evidence="4" id="KW-1185">Reference proteome</keyword>
<feature type="region of interest" description="Disordered" evidence="1">
    <location>
        <begin position="1"/>
        <end position="20"/>
    </location>
</feature>
<dbReference type="AlphaFoldDB" id="A0A0N4VYQ0"/>
<feature type="compositionally biased region" description="Gly residues" evidence="1">
    <location>
        <begin position="1"/>
        <end position="12"/>
    </location>
</feature>
<dbReference type="EMBL" id="UZAF01004935">
    <property type="protein sequence ID" value="VDO14638.1"/>
    <property type="molecule type" value="Genomic_DNA"/>
</dbReference>
<dbReference type="STRING" id="6290.A0A0N4VYQ0"/>
<dbReference type="Gene3D" id="3.40.50.300">
    <property type="entry name" value="P-loop containing nucleotide triphosphate hydrolases"/>
    <property type="match status" value="1"/>
</dbReference>
<evidence type="ECO:0000256" key="1">
    <source>
        <dbReference type="SAM" id="MobiDB-lite"/>
    </source>
</evidence>
<evidence type="ECO:0000313" key="5">
    <source>
        <dbReference type="WBParaSite" id="HPLM_0000242101-mRNA-1"/>
    </source>
</evidence>
<evidence type="ECO:0000313" key="4">
    <source>
        <dbReference type="Proteomes" id="UP000268014"/>
    </source>
</evidence>
<organism evidence="5">
    <name type="scientific">Haemonchus placei</name>
    <name type="common">Barber's pole worm</name>
    <dbReference type="NCBI Taxonomy" id="6290"/>
    <lineage>
        <taxon>Eukaryota</taxon>
        <taxon>Metazoa</taxon>
        <taxon>Ecdysozoa</taxon>
        <taxon>Nematoda</taxon>
        <taxon>Chromadorea</taxon>
        <taxon>Rhabditida</taxon>
        <taxon>Rhabditina</taxon>
        <taxon>Rhabditomorpha</taxon>
        <taxon>Strongyloidea</taxon>
        <taxon>Trichostrongylidae</taxon>
        <taxon>Haemonchus</taxon>
    </lineage>
</organism>
<proteinExistence type="predicted"/>
<evidence type="ECO:0000313" key="3">
    <source>
        <dbReference type="EMBL" id="VDO14638.1"/>
    </source>
</evidence>
<feature type="domain" description="Novel STAND NTPase 3" evidence="2">
    <location>
        <begin position="21"/>
        <end position="86"/>
    </location>
</feature>
<accession>A0A0N4VYQ0</accession>
<gene>
    <name evidence="3" type="ORF">HPLM_LOCUS2419</name>
</gene>
<dbReference type="WBParaSite" id="HPLM_0000242101-mRNA-1">
    <property type="protein sequence ID" value="HPLM_0000242101-mRNA-1"/>
    <property type="gene ID" value="HPLM_0000242101"/>
</dbReference>
<dbReference type="Proteomes" id="UP000268014">
    <property type="component" value="Unassembled WGS sequence"/>
</dbReference>
<protein>
    <submittedName>
        <fullName evidence="5">G domain-containing protein</fullName>
    </submittedName>
</protein>
<dbReference type="InterPro" id="IPR027417">
    <property type="entry name" value="P-loop_NTPase"/>
</dbReference>
<reference evidence="5" key="1">
    <citation type="submission" date="2017-02" db="UniProtKB">
        <authorList>
            <consortium name="WormBaseParasite"/>
        </authorList>
    </citation>
    <scope>IDENTIFICATION</scope>
</reference>
<evidence type="ECO:0000259" key="2">
    <source>
        <dbReference type="Pfam" id="PF20720"/>
    </source>
</evidence>